<evidence type="ECO:0000313" key="3">
    <source>
        <dbReference type="Proteomes" id="UP000004947"/>
    </source>
</evidence>
<reference evidence="2 3" key="1">
    <citation type="journal article" date="2010" name="J. Bacteriol.">
        <title>Genome sequence of Lentisphaera araneosa HTCC2155T, the type species of the order Lentisphaerales in the phylum Lentisphaerae.</title>
        <authorList>
            <person name="Thrash J.C."/>
            <person name="Cho J.C."/>
            <person name="Vergin K.L."/>
            <person name="Morris R.M."/>
            <person name="Giovannoni S.J."/>
        </authorList>
    </citation>
    <scope>NUCLEOTIDE SEQUENCE [LARGE SCALE GENOMIC DNA]</scope>
    <source>
        <strain evidence="2 3">HTCC2155</strain>
    </source>
</reference>
<gene>
    <name evidence="2" type="ORF">LNTAR_00320</name>
</gene>
<dbReference type="STRING" id="313628.LNTAR_00320"/>
<dbReference type="RefSeq" id="WP_007278314.1">
    <property type="nucleotide sequence ID" value="NZ_ABCK01000007.1"/>
</dbReference>
<feature type="signal peptide" evidence="1">
    <location>
        <begin position="1"/>
        <end position="20"/>
    </location>
</feature>
<evidence type="ECO:0000256" key="1">
    <source>
        <dbReference type="SAM" id="SignalP"/>
    </source>
</evidence>
<feature type="chain" id="PRO_5002694070" evidence="1">
    <location>
        <begin position="21"/>
        <end position="147"/>
    </location>
</feature>
<sequence>MKKALGVFMTGLLAMVFAFGDVPLYACAKQNSLHILKSCCAKKLEVKVKKSCCGSEETTENQPGEILSEICCNSIDHQLTMPFVAAGDVEINLAQGDNLELYVAFYEPVLPTNLLNKLGNNKSPPRDTFIALSSNKALFILHNAYLC</sequence>
<keyword evidence="1" id="KW-0732">Signal</keyword>
<name>A6DKA1_9BACT</name>
<dbReference type="AlphaFoldDB" id="A6DKA1"/>
<proteinExistence type="predicted"/>
<comment type="caution">
    <text evidence="2">The sequence shown here is derived from an EMBL/GenBank/DDBJ whole genome shotgun (WGS) entry which is preliminary data.</text>
</comment>
<protein>
    <submittedName>
        <fullName evidence="2">Uncharacterized protein</fullName>
    </submittedName>
</protein>
<dbReference type="Proteomes" id="UP000004947">
    <property type="component" value="Unassembled WGS sequence"/>
</dbReference>
<organism evidence="2 3">
    <name type="scientific">Lentisphaera araneosa HTCC2155</name>
    <dbReference type="NCBI Taxonomy" id="313628"/>
    <lineage>
        <taxon>Bacteria</taxon>
        <taxon>Pseudomonadati</taxon>
        <taxon>Lentisphaerota</taxon>
        <taxon>Lentisphaeria</taxon>
        <taxon>Lentisphaerales</taxon>
        <taxon>Lentisphaeraceae</taxon>
        <taxon>Lentisphaera</taxon>
    </lineage>
</organism>
<evidence type="ECO:0000313" key="2">
    <source>
        <dbReference type="EMBL" id="EDM27799.1"/>
    </source>
</evidence>
<dbReference type="EMBL" id="ABCK01000007">
    <property type="protein sequence ID" value="EDM27799.1"/>
    <property type="molecule type" value="Genomic_DNA"/>
</dbReference>
<accession>A6DKA1</accession>
<keyword evidence="3" id="KW-1185">Reference proteome</keyword>